<dbReference type="Proteomes" id="UP000192276">
    <property type="component" value="Unassembled WGS sequence"/>
</dbReference>
<proteinExistence type="predicted"/>
<dbReference type="OrthoDB" id="877719at2"/>
<dbReference type="EMBL" id="LWBP01000001">
    <property type="protein sequence ID" value="OQP68525.1"/>
    <property type="molecule type" value="Genomic_DNA"/>
</dbReference>
<name>A0A1V9GCX0_9BACT</name>
<evidence type="ECO:0000313" key="1">
    <source>
        <dbReference type="EMBL" id="OQP68525.1"/>
    </source>
</evidence>
<evidence type="ECO:0000313" key="2">
    <source>
        <dbReference type="Proteomes" id="UP000192276"/>
    </source>
</evidence>
<sequence>MRIIISLIIFCSAANAYPQSPQKIEQELLITFKRLQHWSLHPDASSMIGRMDSVREANTAFRNSLLAWTASVRTTFTCEFKDLEKEGLVIKTAEDGLFRIYSWNTGMGGAEPDYDAVFQYRVDNEVFSQLAEHNQQDAGKWYSNVYTLKTDNKTYYLGVYNQSHSSTSFSQGVKGFCIDDKDLDEWVRLFKTGDGPVNEMGFNYNFLTVAHRPERPAKLIYYDTDDDRLHLTVVQDDGKVTREIVTWQFTGKYFEQVKNR</sequence>
<gene>
    <name evidence="1" type="ORF">A4R26_01600</name>
</gene>
<comment type="caution">
    <text evidence="1">The sequence shown here is derived from an EMBL/GenBank/DDBJ whole genome shotgun (WGS) entry which is preliminary data.</text>
</comment>
<dbReference type="RefSeq" id="WP_081159067.1">
    <property type="nucleotide sequence ID" value="NZ_LWBP01000001.1"/>
</dbReference>
<organism evidence="1 2">
    <name type="scientific">Niastella populi</name>
    <dbReference type="NCBI Taxonomy" id="550983"/>
    <lineage>
        <taxon>Bacteria</taxon>
        <taxon>Pseudomonadati</taxon>
        <taxon>Bacteroidota</taxon>
        <taxon>Chitinophagia</taxon>
        <taxon>Chitinophagales</taxon>
        <taxon>Chitinophagaceae</taxon>
        <taxon>Niastella</taxon>
    </lineage>
</organism>
<keyword evidence="2" id="KW-1185">Reference proteome</keyword>
<dbReference type="AlphaFoldDB" id="A0A1V9GCX0"/>
<dbReference type="STRING" id="550983.A4R26_01600"/>
<protein>
    <submittedName>
        <fullName evidence="1">Uncharacterized protein</fullName>
    </submittedName>
</protein>
<accession>A0A1V9GCX0</accession>
<reference evidence="2" key="1">
    <citation type="submission" date="2016-04" db="EMBL/GenBank/DDBJ databases">
        <authorList>
            <person name="Chen L."/>
            <person name="Zhuang W."/>
            <person name="Wang G."/>
        </authorList>
    </citation>
    <scope>NUCLEOTIDE SEQUENCE [LARGE SCALE GENOMIC DNA]</scope>
    <source>
        <strain evidence="2">208</strain>
    </source>
</reference>